<dbReference type="InterPro" id="IPR001611">
    <property type="entry name" value="Leu-rich_rpt"/>
</dbReference>
<name>A0A2T0A5F9_RHOTO</name>
<dbReference type="PANTHER" id="PTHR13318">
    <property type="entry name" value="PARTNER OF PAIRED, ISOFORM B-RELATED"/>
    <property type="match status" value="1"/>
</dbReference>
<dbReference type="OrthoDB" id="550575at2759"/>
<dbReference type="SMART" id="SM00367">
    <property type="entry name" value="LRR_CC"/>
    <property type="match status" value="6"/>
</dbReference>
<protein>
    <submittedName>
        <fullName evidence="2">Uncharacterized protein</fullName>
    </submittedName>
</protein>
<dbReference type="Pfam" id="PF13516">
    <property type="entry name" value="LRR_6"/>
    <property type="match status" value="2"/>
</dbReference>
<dbReference type="EMBL" id="LCTV02000008">
    <property type="protein sequence ID" value="PRQ73248.1"/>
    <property type="molecule type" value="Genomic_DNA"/>
</dbReference>
<dbReference type="Gene3D" id="1.20.1280.50">
    <property type="match status" value="1"/>
</dbReference>
<dbReference type="PANTHER" id="PTHR13318:SF190">
    <property type="entry name" value="PARTNER OF PAIRED, ISOFORM B"/>
    <property type="match status" value="1"/>
</dbReference>
<feature type="compositionally biased region" description="Polar residues" evidence="1">
    <location>
        <begin position="248"/>
        <end position="257"/>
    </location>
</feature>
<evidence type="ECO:0000313" key="3">
    <source>
        <dbReference type="Proteomes" id="UP000239560"/>
    </source>
</evidence>
<dbReference type="InterPro" id="IPR006553">
    <property type="entry name" value="Leu-rich_rpt_Cys-con_subtyp"/>
</dbReference>
<accession>A0A2T0A5F9</accession>
<dbReference type="GO" id="GO:0019005">
    <property type="term" value="C:SCF ubiquitin ligase complex"/>
    <property type="evidence" value="ECO:0007669"/>
    <property type="project" value="TreeGrafter"/>
</dbReference>
<feature type="region of interest" description="Disordered" evidence="1">
    <location>
        <begin position="1"/>
        <end position="30"/>
    </location>
</feature>
<feature type="compositionally biased region" description="Basic and acidic residues" evidence="1">
    <location>
        <begin position="160"/>
        <end position="175"/>
    </location>
</feature>
<feature type="compositionally biased region" description="Low complexity" evidence="1">
    <location>
        <begin position="107"/>
        <end position="153"/>
    </location>
</feature>
<sequence>MSLPPTTLPSRGTIVGSQVGESCSAGRTSSRTYATVAASSLHTVAGGAQLETVGAGEGRSAGHAGSAGGGAEAGGSTSGSTGPANAPQSVTRSGQSEAVSSEALDRALAGLAAGPSSLPSSPLTTTPSAPSSRLEASMATSPSAAPPASTTVPVPTPSRPDGRRSRLSSFKDRMTPYRPSSSGGSDGEGAVRRPGMKRRFSRSLTSLVSLVPPRADDTADDAADDETTKLSKWRAKGKAKLIKAFKPPQNSSGSPSRAGTPGADDHDVFRVSSRSRSYSAPLFLPRHVLEEEMASRRVPPTSPPVAHAREEDDSAKDDSPFPSAFNTCPSSPILDSGFASSTPNPAIAATLDPSSLVFELVAEPEPEPDLFARLPREVQLRIFRGLLEVCEEEWRKEVKEGRWTGEKACERWGDGRVRGRRELVKMGRVCRLWLSLSLDGQLWPTAPAASLLGATSYSSASLLSLAVGAGGFVKTFDARGLGKSLDWTTLAWMIVPLDGASDTGLTNLTSIDLTGCTSLTSASLTSLLSHSPHLLRLAVPNLRCVDNSHMATLGSSCPHLAHLDVSRCPNLRGPALQKLPHPPQPPQNLLSRPFTIEDLLDGLVTLEAAGLSGVNGSDLASFLSRHRRLVTLDLSWCNGITDNGLKTVVQQLSPSASAARPSQAAALTLSSGPKRVFPTLRHLNLSACQSISSVGLSHLAGTVPNLEILELSRLGSRLRSDGLARLVASCPKLRKLDIEDADQAGDDVLHALVGVGDAVGAANLEHLVISGCTSLSDPAIAAVVRSCSKLRILEADTTAISDRTAKEFVQLARERASQAQKDAVSRKGDVDPLVASKYPAVLSLLDNRQTGRRLSRDFGSANLRGRIGQRGYWTNVVGGYLDDDESAEAQEPPARKKLQAPLSECDESRVVVRSFYSNLAVDAALAVREATAKKRQAKAGGGGGEPRQGALRTRAMSDSEVLRRTDTGDDEDGRVACVIS</sequence>
<evidence type="ECO:0000313" key="2">
    <source>
        <dbReference type="EMBL" id="PRQ73248.1"/>
    </source>
</evidence>
<feature type="compositionally biased region" description="Basic residues" evidence="1">
    <location>
        <begin position="231"/>
        <end position="243"/>
    </location>
</feature>
<feature type="compositionally biased region" description="Basic and acidic residues" evidence="1">
    <location>
        <begin position="955"/>
        <end position="967"/>
    </location>
</feature>
<feature type="compositionally biased region" description="Polar residues" evidence="1">
    <location>
        <begin position="86"/>
        <end position="99"/>
    </location>
</feature>
<dbReference type="AlphaFoldDB" id="A0A2T0A5F9"/>
<feature type="compositionally biased region" description="Gly residues" evidence="1">
    <location>
        <begin position="55"/>
        <end position="77"/>
    </location>
</feature>
<dbReference type="InterPro" id="IPR032675">
    <property type="entry name" value="LRR_dom_sf"/>
</dbReference>
<feature type="region of interest" description="Disordered" evidence="1">
    <location>
        <begin position="934"/>
        <end position="980"/>
    </location>
</feature>
<comment type="caution">
    <text evidence="2">The sequence shown here is derived from an EMBL/GenBank/DDBJ whole genome shotgun (WGS) entry which is preliminary data.</text>
</comment>
<evidence type="ECO:0000256" key="1">
    <source>
        <dbReference type="SAM" id="MobiDB-lite"/>
    </source>
</evidence>
<feature type="region of interest" description="Disordered" evidence="1">
    <location>
        <begin position="52"/>
        <end position="268"/>
    </location>
</feature>
<feature type="region of interest" description="Disordered" evidence="1">
    <location>
        <begin position="293"/>
        <end position="326"/>
    </location>
</feature>
<gene>
    <name evidence="2" type="ORF">AAT19DRAFT_16001</name>
</gene>
<dbReference type="GO" id="GO:0031146">
    <property type="term" value="P:SCF-dependent proteasomal ubiquitin-dependent protein catabolic process"/>
    <property type="evidence" value="ECO:0007669"/>
    <property type="project" value="TreeGrafter"/>
</dbReference>
<dbReference type="Proteomes" id="UP000239560">
    <property type="component" value="Unassembled WGS sequence"/>
</dbReference>
<reference evidence="2 3" key="1">
    <citation type="journal article" date="2018" name="Elife">
        <title>Functional genomics of lipid metabolism in the oleaginous yeast Rhodosporidium toruloides.</title>
        <authorList>
            <person name="Coradetti S.T."/>
            <person name="Pinel D."/>
            <person name="Geiselman G."/>
            <person name="Ito M."/>
            <person name="Mondo S."/>
            <person name="Reilly M.C."/>
            <person name="Cheng Y.F."/>
            <person name="Bauer S."/>
            <person name="Grigoriev I."/>
            <person name="Gladden J.M."/>
            <person name="Simmons B.A."/>
            <person name="Brem R."/>
            <person name="Arkin A.P."/>
            <person name="Skerker J.M."/>
        </authorList>
    </citation>
    <scope>NUCLEOTIDE SEQUENCE [LARGE SCALE GENOMIC DNA]</scope>
    <source>
        <strain evidence="2 3">NBRC 0880</strain>
    </source>
</reference>
<proteinExistence type="predicted"/>
<dbReference type="Gene3D" id="3.80.10.10">
    <property type="entry name" value="Ribonuclease Inhibitor"/>
    <property type="match status" value="2"/>
</dbReference>
<dbReference type="SUPFAM" id="SSF52047">
    <property type="entry name" value="RNI-like"/>
    <property type="match status" value="1"/>
</dbReference>
<organism evidence="2 3">
    <name type="scientific">Rhodotorula toruloides</name>
    <name type="common">Yeast</name>
    <name type="synonym">Rhodosporidium toruloides</name>
    <dbReference type="NCBI Taxonomy" id="5286"/>
    <lineage>
        <taxon>Eukaryota</taxon>
        <taxon>Fungi</taxon>
        <taxon>Dikarya</taxon>
        <taxon>Basidiomycota</taxon>
        <taxon>Pucciniomycotina</taxon>
        <taxon>Microbotryomycetes</taxon>
        <taxon>Sporidiobolales</taxon>
        <taxon>Sporidiobolaceae</taxon>
        <taxon>Rhodotorula</taxon>
    </lineage>
</organism>